<protein>
    <submittedName>
        <fullName evidence="2">Uncharacterized protein</fullName>
    </submittedName>
</protein>
<proteinExistence type="predicted"/>
<organism evidence="2 3">
    <name type="scientific">Dactylosporangium matsuzakiense</name>
    <dbReference type="NCBI Taxonomy" id="53360"/>
    <lineage>
        <taxon>Bacteria</taxon>
        <taxon>Bacillati</taxon>
        <taxon>Actinomycetota</taxon>
        <taxon>Actinomycetes</taxon>
        <taxon>Micromonosporales</taxon>
        <taxon>Micromonosporaceae</taxon>
        <taxon>Dactylosporangium</taxon>
    </lineage>
</organism>
<keyword evidence="3" id="KW-1185">Reference proteome</keyword>
<dbReference type="EMBL" id="BSFP01000001">
    <property type="protein sequence ID" value="GLK98548.1"/>
    <property type="molecule type" value="Genomic_DNA"/>
</dbReference>
<evidence type="ECO:0000313" key="2">
    <source>
        <dbReference type="EMBL" id="GLK98548.1"/>
    </source>
</evidence>
<keyword evidence="1" id="KW-1133">Transmembrane helix</keyword>
<name>A0A9W6KD48_9ACTN</name>
<evidence type="ECO:0000256" key="1">
    <source>
        <dbReference type="SAM" id="Phobius"/>
    </source>
</evidence>
<accession>A0A9W6KD48</accession>
<gene>
    <name evidence="2" type="ORF">GCM10017581_002890</name>
</gene>
<dbReference type="Proteomes" id="UP001143480">
    <property type="component" value="Unassembled WGS sequence"/>
</dbReference>
<sequence>MGRFLVGAIAVVVGLFVVGAIASWVFHALFSILGYLILGALVVGGGMWLYGRAKRGLGSTRNQNRIEAGLSTWRQRNR</sequence>
<evidence type="ECO:0000313" key="3">
    <source>
        <dbReference type="Proteomes" id="UP001143480"/>
    </source>
</evidence>
<reference evidence="2" key="2">
    <citation type="submission" date="2023-01" db="EMBL/GenBank/DDBJ databases">
        <authorList>
            <person name="Sun Q."/>
            <person name="Evtushenko L."/>
        </authorList>
    </citation>
    <scope>NUCLEOTIDE SEQUENCE</scope>
    <source>
        <strain evidence="2">VKM Ac-1321</strain>
    </source>
</reference>
<keyword evidence="1" id="KW-0812">Transmembrane</keyword>
<dbReference type="AlphaFoldDB" id="A0A9W6KD48"/>
<feature type="transmembrane region" description="Helical" evidence="1">
    <location>
        <begin position="5"/>
        <end position="26"/>
    </location>
</feature>
<reference evidence="2" key="1">
    <citation type="journal article" date="2014" name="Int. J. Syst. Evol. Microbiol.">
        <title>Complete genome sequence of Corynebacterium casei LMG S-19264T (=DSM 44701T), isolated from a smear-ripened cheese.</title>
        <authorList>
            <consortium name="US DOE Joint Genome Institute (JGI-PGF)"/>
            <person name="Walter F."/>
            <person name="Albersmeier A."/>
            <person name="Kalinowski J."/>
            <person name="Ruckert C."/>
        </authorList>
    </citation>
    <scope>NUCLEOTIDE SEQUENCE</scope>
    <source>
        <strain evidence="2">VKM Ac-1321</strain>
    </source>
</reference>
<keyword evidence="1" id="KW-0472">Membrane</keyword>
<dbReference type="RefSeq" id="WP_261963787.1">
    <property type="nucleotide sequence ID" value="NZ_BAAAXA010000003.1"/>
</dbReference>
<comment type="caution">
    <text evidence="2">The sequence shown here is derived from an EMBL/GenBank/DDBJ whole genome shotgun (WGS) entry which is preliminary data.</text>
</comment>
<feature type="transmembrane region" description="Helical" evidence="1">
    <location>
        <begin position="32"/>
        <end position="51"/>
    </location>
</feature>